<accession>A0AAV0JCQ8</accession>
<dbReference type="Proteomes" id="UP001154282">
    <property type="component" value="Unassembled WGS sequence"/>
</dbReference>
<protein>
    <submittedName>
        <fullName evidence="1">Uncharacterized protein</fullName>
    </submittedName>
</protein>
<gene>
    <name evidence="1" type="ORF">LITE_LOCUS13660</name>
</gene>
<evidence type="ECO:0000313" key="2">
    <source>
        <dbReference type="Proteomes" id="UP001154282"/>
    </source>
</evidence>
<organism evidence="1 2">
    <name type="scientific">Linum tenue</name>
    <dbReference type="NCBI Taxonomy" id="586396"/>
    <lineage>
        <taxon>Eukaryota</taxon>
        <taxon>Viridiplantae</taxon>
        <taxon>Streptophyta</taxon>
        <taxon>Embryophyta</taxon>
        <taxon>Tracheophyta</taxon>
        <taxon>Spermatophyta</taxon>
        <taxon>Magnoliopsida</taxon>
        <taxon>eudicotyledons</taxon>
        <taxon>Gunneridae</taxon>
        <taxon>Pentapetalae</taxon>
        <taxon>rosids</taxon>
        <taxon>fabids</taxon>
        <taxon>Malpighiales</taxon>
        <taxon>Linaceae</taxon>
        <taxon>Linum</taxon>
    </lineage>
</organism>
<comment type="caution">
    <text evidence="1">The sequence shown here is derived from an EMBL/GenBank/DDBJ whole genome shotgun (WGS) entry which is preliminary data.</text>
</comment>
<sequence>MGGSAIGASDCPSAGMAGPCWVDDIDSRGGSDRTSRTQLACYVYVVLISRLIKKSNLIFNLRNIGCLDVSCWIPDVGEFPDFLYEKGGHPSVRVSIHVQQVMGMMFVESWVINQCGLECRIMEAAICFKSCKVLEWKILASLKTEESAQRKMLWFQY</sequence>
<evidence type="ECO:0000313" key="1">
    <source>
        <dbReference type="EMBL" id="CAI0407675.1"/>
    </source>
</evidence>
<name>A0AAV0JCQ8_9ROSI</name>
<reference evidence="1" key="1">
    <citation type="submission" date="2022-08" db="EMBL/GenBank/DDBJ databases">
        <authorList>
            <person name="Gutierrez-Valencia J."/>
        </authorList>
    </citation>
    <scope>NUCLEOTIDE SEQUENCE</scope>
</reference>
<proteinExistence type="predicted"/>
<dbReference type="EMBL" id="CAMGYJ010000004">
    <property type="protein sequence ID" value="CAI0407675.1"/>
    <property type="molecule type" value="Genomic_DNA"/>
</dbReference>
<dbReference type="AlphaFoldDB" id="A0AAV0JCQ8"/>
<keyword evidence="2" id="KW-1185">Reference proteome</keyword>